<evidence type="ECO:0000256" key="4">
    <source>
        <dbReference type="ARBA" id="ARBA00022840"/>
    </source>
</evidence>
<dbReference type="InterPro" id="IPR027417">
    <property type="entry name" value="P-loop_NTPase"/>
</dbReference>
<name>A0A3N6PKW6_NATCH</name>
<dbReference type="InterPro" id="IPR003439">
    <property type="entry name" value="ABC_transporter-like_ATP-bd"/>
</dbReference>
<dbReference type="Gene3D" id="3.40.50.300">
    <property type="entry name" value="P-loop containing nucleotide triphosphate hydrolases"/>
    <property type="match status" value="1"/>
</dbReference>
<dbReference type="Proteomes" id="UP000281431">
    <property type="component" value="Unassembled WGS sequence"/>
</dbReference>
<organism evidence="7 8">
    <name type="scientific">Natrarchaeobius chitinivorans</name>
    <dbReference type="NCBI Taxonomy" id="1679083"/>
    <lineage>
        <taxon>Archaea</taxon>
        <taxon>Methanobacteriati</taxon>
        <taxon>Methanobacteriota</taxon>
        <taxon>Stenosarchaea group</taxon>
        <taxon>Halobacteria</taxon>
        <taxon>Halobacteriales</taxon>
        <taxon>Natrialbaceae</taxon>
        <taxon>Natrarchaeobius</taxon>
    </lineage>
</organism>
<dbReference type="PANTHER" id="PTHR43820">
    <property type="entry name" value="HIGH-AFFINITY BRANCHED-CHAIN AMINO ACID TRANSPORT ATP-BINDING PROTEIN LIVF"/>
    <property type="match status" value="1"/>
</dbReference>
<evidence type="ECO:0000256" key="3">
    <source>
        <dbReference type="ARBA" id="ARBA00022741"/>
    </source>
</evidence>
<dbReference type="CDD" id="cd03224">
    <property type="entry name" value="ABC_TM1139_LivF_branched"/>
    <property type="match status" value="1"/>
</dbReference>
<keyword evidence="3" id="KW-0547">Nucleotide-binding</keyword>
<feature type="domain" description="ABC transporter" evidence="6">
    <location>
        <begin position="22"/>
        <end position="251"/>
    </location>
</feature>
<keyword evidence="5" id="KW-0029">Amino-acid transport</keyword>
<evidence type="ECO:0000256" key="2">
    <source>
        <dbReference type="ARBA" id="ARBA00022448"/>
    </source>
</evidence>
<protein>
    <submittedName>
        <fullName evidence="7">ABC transporter ATP-binding protein</fullName>
    </submittedName>
</protein>
<dbReference type="OrthoDB" id="97750at2157"/>
<dbReference type="EMBL" id="REFZ01000009">
    <property type="protein sequence ID" value="RQG99475.1"/>
    <property type="molecule type" value="Genomic_DNA"/>
</dbReference>
<keyword evidence="2" id="KW-0813">Transport</keyword>
<dbReference type="AlphaFoldDB" id="A0A3N6PKW6"/>
<dbReference type="PROSITE" id="PS50893">
    <property type="entry name" value="ABC_TRANSPORTER_2"/>
    <property type="match status" value="1"/>
</dbReference>
<dbReference type="InterPro" id="IPR052156">
    <property type="entry name" value="BCAA_Transport_ATP-bd_LivF"/>
</dbReference>
<dbReference type="InterPro" id="IPR003593">
    <property type="entry name" value="AAA+_ATPase"/>
</dbReference>
<evidence type="ECO:0000259" key="6">
    <source>
        <dbReference type="PROSITE" id="PS50893"/>
    </source>
</evidence>
<evidence type="ECO:0000313" key="8">
    <source>
        <dbReference type="Proteomes" id="UP000281431"/>
    </source>
</evidence>
<sequence>MDAPQHEERAGEARSRVDDPILDVSNIDTYYGLSQALHDVTITVGEGEVVSLVGRNGAGKTTTLRSIMGITPPNRGTIELNGQEIQGNKPHQIRHSGVSWVPEDRRVFSELSVEDNLDMALTTGTNDRDKADIYDRFPRLEERRTQAAGTLSGGEQQMLAIARALLGPPIELLLLDEPSEGLAPMIVEEITDIIRSLSDDDVTLLLVEQNAELALELSDWAYVIETGRIVHEDHADALLGDRELLEQYLGVK</sequence>
<dbReference type="InterPro" id="IPR017871">
    <property type="entry name" value="ABC_transporter-like_CS"/>
</dbReference>
<keyword evidence="4 7" id="KW-0067">ATP-binding</keyword>
<comment type="similarity">
    <text evidence="1">Belongs to the ABC transporter superfamily.</text>
</comment>
<evidence type="ECO:0000313" key="7">
    <source>
        <dbReference type="EMBL" id="RQG99475.1"/>
    </source>
</evidence>
<keyword evidence="8" id="KW-1185">Reference proteome</keyword>
<dbReference type="GO" id="GO:0005524">
    <property type="term" value="F:ATP binding"/>
    <property type="evidence" value="ECO:0007669"/>
    <property type="project" value="UniProtKB-KW"/>
</dbReference>
<dbReference type="GO" id="GO:0015658">
    <property type="term" value="F:branched-chain amino acid transmembrane transporter activity"/>
    <property type="evidence" value="ECO:0007669"/>
    <property type="project" value="TreeGrafter"/>
</dbReference>
<dbReference type="PANTHER" id="PTHR43820:SF4">
    <property type="entry name" value="HIGH-AFFINITY BRANCHED-CHAIN AMINO ACID TRANSPORT ATP-BINDING PROTEIN LIVF"/>
    <property type="match status" value="1"/>
</dbReference>
<proteinExistence type="inferred from homology"/>
<accession>A0A3N6PKW6</accession>
<dbReference type="SMART" id="SM00382">
    <property type="entry name" value="AAA"/>
    <property type="match status" value="1"/>
</dbReference>
<reference evidence="7 8" key="1">
    <citation type="submission" date="2018-10" db="EMBL/GenBank/DDBJ databases">
        <title>Natrarchaeobius chitinivorans gen. nov., sp. nov., and Natrarchaeobius haloalkaliphilus sp. nov., alkaliphilic, chitin-utilizing haloarchaea from hypersaline alkaline lakes.</title>
        <authorList>
            <person name="Sorokin D.Y."/>
            <person name="Elcheninov A.G."/>
            <person name="Kostrikina N.A."/>
            <person name="Bale N.J."/>
            <person name="Sinninghe Damste J.S."/>
            <person name="Khijniak T.V."/>
            <person name="Kublanov I.V."/>
            <person name="Toshchakov S.V."/>
        </authorList>
    </citation>
    <scope>NUCLEOTIDE SEQUENCE [LARGE SCALE GENOMIC DNA]</scope>
    <source>
        <strain evidence="7 8">AArcht7</strain>
    </source>
</reference>
<evidence type="ECO:0000256" key="5">
    <source>
        <dbReference type="ARBA" id="ARBA00022970"/>
    </source>
</evidence>
<dbReference type="Pfam" id="PF00005">
    <property type="entry name" value="ABC_tran"/>
    <property type="match status" value="1"/>
</dbReference>
<evidence type="ECO:0000256" key="1">
    <source>
        <dbReference type="ARBA" id="ARBA00005417"/>
    </source>
</evidence>
<dbReference type="GO" id="GO:0015807">
    <property type="term" value="P:L-amino acid transport"/>
    <property type="evidence" value="ECO:0007669"/>
    <property type="project" value="TreeGrafter"/>
</dbReference>
<dbReference type="PROSITE" id="PS00211">
    <property type="entry name" value="ABC_TRANSPORTER_1"/>
    <property type="match status" value="1"/>
</dbReference>
<comment type="caution">
    <text evidence="7">The sequence shown here is derived from an EMBL/GenBank/DDBJ whole genome shotgun (WGS) entry which is preliminary data.</text>
</comment>
<dbReference type="GO" id="GO:0016887">
    <property type="term" value="F:ATP hydrolysis activity"/>
    <property type="evidence" value="ECO:0007669"/>
    <property type="project" value="InterPro"/>
</dbReference>
<dbReference type="SUPFAM" id="SSF52540">
    <property type="entry name" value="P-loop containing nucleoside triphosphate hydrolases"/>
    <property type="match status" value="1"/>
</dbReference>
<gene>
    <name evidence="7" type="ORF">EA472_14740</name>
</gene>